<keyword evidence="7" id="KW-0406">Ion transport</keyword>
<dbReference type="PANTHER" id="PTHR32468:SF26">
    <property type="entry name" value="CATION_H(+) ANTIPORTER 15"/>
    <property type="match status" value="1"/>
</dbReference>
<dbReference type="GO" id="GO:0016020">
    <property type="term" value="C:membrane"/>
    <property type="evidence" value="ECO:0007669"/>
    <property type="project" value="UniProtKB-SubCell"/>
</dbReference>
<keyword evidence="5" id="KW-0630">Potassium</keyword>
<dbReference type="GO" id="GO:1902600">
    <property type="term" value="P:proton transmembrane transport"/>
    <property type="evidence" value="ECO:0007669"/>
    <property type="project" value="InterPro"/>
</dbReference>
<comment type="subcellular location">
    <subcellularLocation>
        <location evidence="1">Membrane</location>
        <topology evidence="1">Multi-pass membrane protein</topology>
    </subcellularLocation>
</comment>
<dbReference type="InterPro" id="IPR006153">
    <property type="entry name" value="Cation/H_exchanger_TM"/>
</dbReference>
<dbReference type="GO" id="GO:0015297">
    <property type="term" value="F:antiporter activity"/>
    <property type="evidence" value="ECO:0007669"/>
    <property type="project" value="InterPro"/>
</dbReference>
<comment type="similarity">
    <text evidence="9">Belongs to the monovalent cation:proton antiporter 2 (CPA2) transporter (TC 2.A.37) family. CHX (TC 2.A.37.4) subfamily.</text>
</comment>
<evidence type="ECO:0000259" key="11">
    <source>
        <dbReference type="Pfam" id="PF00999"/>
    </source>
</evidence>
<reference evidence="13" key="2">
    <citation type="journal article" date="2017" name="J. Anim. Genet.">
        <title>Multiple reference genome sequences of hot pepper reveal the massive evolution of plant disease resistance genes by retroduplication.</title>
        <authorList>
            <person name="Kim S."/>
            <person name="Park J."/>
            <person name="Yeom S.-I."/>
            <person name="Kim Y.-M."/>
            <person name="Seo E."/>
            <person name="Kim K.-T."/>
            <person name="Kim M.-S."/>
            <person name="Lee J.M."/>
            <person name="Cheong K."/>
            <person name="Shin H.-S."/>
            <person name="Kim S.-B."/>
            <person name="Han K."/>
            <person name="Lee J."/>
            <person name="Park M."/>
            <person name="Lee H.-A."/>
            <person name="Lee H.-Y."/>
            <person name="Lee Y."/>
            <person name="Oh S."/>
            <person name="Lee J.H."/>
            <person name="Choi E."/>
            <person name="Choi E."/>
            <person name="Lee S.E."/>
            <person name="Jeon J."/>
            <person name="Kim H."/>
            <person name="Choi G."/>
            <person name="Song H."/>
            <person name="Lee J."/>
            <person name="Lee S.-C."/>
            <person name="Kwon J.-K."/>
            <person name="Lee H.-Y."/>
            <person name="Koo N."/>
            <person name="Hong Y."/>
            <person name="Kim R.W."/>
            <person name="Kang W.-H."/>
            <person name="Huh J.H."/>
            <person name="Kang B.-C."/>
            <person name="Yang T.-J."/>
            <person name="Lee Y.-H."/>
            <person name="Bennetzen J.L."/>
            <person name="Choi D."/>
        </authorList>
    </citation>
    <scope>NUCLEOTIDE SEQUENCE [LARGE SCALE GENOMIC DNA]</scope>
    <source>
        <strain evidence="13">cv. PBC81</strain>
    </source>
</reference>
<evidence type="ECO:0000256" key="1">
    <source>
        <dbReference type="ARBA" id="ARBA00004141"/>
    </source>
</evidence>
<evidence type="ECO:0000313" key="12">
    <source>
        <dbReference type="EMBL" id="PHT32007.1"/>
    </source>
</evidence>
<protein>
    <submittedName>
        <fullName evidence="12">Cation/H(+) antiporter 20</fullName>
    </submittedName>
</protein>
<evidence type="ECO:0000256" key="7">
    <source>
        <dbReference type="ARBA" id="ARBA00023065"/>
    </source>
</evidence>
<keyword evidence="6 10" id="KW-1133">Transmembrane helix</keyword>
<dbReference type="Pfam" id="PF00999">
    <property type="entry name" value="Na_H_Exchanger"/>
    <property type="match status" value="1"/>
</dbReference>
<evidence type="ECO:0000256" key="8">
    <source>
        <dbReference type="ARBA" id="ARBA00023136"/>
    </source>
</evidence>
<dbReference type="GO" id="GO:0006885">
    <property type="term" value="P:regulation of pH"/>
    <property type="evidence" value="ECO:0007669"/>
    <property type="project" value="TreeGrafter"/>
</dbReference>
<evidence type="ECO:0000313" key="13">
    <source>
        <dbReference type="Proteomes" id="UP000224567"/>
    </source>
</evidence>
<sequence length="149" mass="16275">MLAALINDIFAWIILTFAIAFSENKNMALVVWVLLSNAIGIHYIFGAFIFGLVFPNGPLGVTLIERLEDFVSGLLLPLFFAIRDTEISKIDGVGTWALLVQVTVLACAGKIVGTVLVTLYYRIPIHEGVILGILMNSKGLIEMIVINIV</sequence>
<evidence type="ECO:0000256" key="9">
    <source>
        <dbReference type="ARBA" id="ARBA00038341"/>
    </source>
</evidence>
<evidence type="ECO:0000256" key="3">
    <source>
        <dbReference type="ARBA" id="ARBA00022538"/>
    </source>
</evidence>
<feature type="transmembrane region" description="Helical" evidence="10">
    <location>
        <begin position="6"/>
        <end position="22"/>
    </location>
</feature>
<accession>A0A2G2VGD0</accession>
<gene>
    <name evidence="12" type="ORF">CQW23_28344</name>
</gene>
<keyword evidence="13" id="KW-1185">Reference proteome</keyword>
<evidence type="ECO:0000256" key="5">
    <source>
        <dbReference type="ARBA" id="ARBA00022958"/>
    </source>
</evidence>
<dbReference type="GO" id="GO:0006813">
    <property type="term" value="P:potassium ion transport"/>
    <property type="evidence" value="ECO:0007669"/>
    <property type="project" value="UniProtKB-KW"/>
</dbReference>
<evidence type="ECO:0000256" key="2">
    <source>
        <dbReference type="ARBA" id="ARBA00022448"/>
    </source>
</evidence>
<evidence type="ECO:0000256" key="10">
    <source>
        <dbReference type="SAM" id="Phobius"/>
    </source>
</evidence>
<proteinExistence type="inferred from homology"/>
<keyword evidence="8 10" id="KW-0472">Membrane</keyword>
<keyword evidence="2" id="KW-0813">Transport</keyword>
<organism evidence="12 13">
    <name type="scientific">Capsicum baccatum</name>
    <name type="common">Peruvian pepper</name>
    <dbReference type="NCBI Taxonomy" id="33114"/>
    <lineage>
        <taxon>Eukaryota</taxon>
        <taxon>Viridiplantae</taxon>
        <taxon>Streptophyta</taxon>
        <taxon>Embryophyta</taxon>
        <taxon>Tracheophyta</taxon>
        <taxon>Spermatophyta</taxon>
        <taxon>Magnoliopsida</taxon>
        <taxon>eudicotyledons</taxon>
        <taxon>Gunneridae</taxon>
        <taxon>Pentapetalae</taxon>
        <taxon>asterids</taxon>
        <taxon>lamiids</taxon>
        <taxon>Solanales</taxon>
        <taxon>Solanaceae</taxon>
        <taxon>Solanoideae</taxon>
        <taxon>Capsiceae</taxon>
        <taxon>Capsicum</taxon>
    </lineage>
</organism>
<dbReference type="GO" id="GO:0012505">
    <property type="term" value="C:endomembrane system"/>
    <property type="evidence" value="ECO:0007669"/>
    <property type="project" value="TreeGrafter"/>
</dbReference>
<feature type="transmembrane region" description="Helical" evidence="10">
    <location>
        <begin position="29"/>
        <end position="54"/>
    </location>
</feature>
<reference evidence="12 13" key="1">
    <citation type="journal article" date="2017" name="Genome Biol.">
        <title>New reference genome sequences of hot pepper reveal the massive evolution of plant disease-resistance genes by retroduplication.</title>
        <authorList>
            <person name="Kim S."/>
            <person name="Park J."/>
            <person name="Yeom S.I."/>
            <person name="Kim Y.M."/>
            <person name="Seo E."/>
            <person name="Kim K.T."/>
            <person name="Kim M.S."/>
            <person name="Lee J.M."/>
            <person name="Cheong K."/>
            <person name="Shin H.S."/>
            <person name="Kim S.B."/>
            <person name="Han K."/>
            <person name="Lee J."/>
            <person name="Park M."/>
            <person name="Lee H.A."/>
            <person name="Lee H.Y."/>
            <person name="Lee Y."/>
            <person name="Oh S."/>
            <person name="Lee J.H."/>
            <person name="Choi E."/>
            <person name="Choi E."/>
            <person name="Lee S.E."/>
            <person name="Jeon J."/>
            <person name="Kim H."/>
            <person name="Choi G."/>
            <person name="Song H."/>
            <person name="Lee J."/>
            <person name="Lee S.C."/>
            <person name="Kwon J.K."/>
            <person name="Lee H.Y."/>
            <person name="Koo N."/>
            <person name="Hong Y."/>
            <person name="Kim R.W."/>
            <person name="Kang W.H."/>
            <person name="Huh J.H."/>
            <person name="Kang B.C."/>
            <person name="Yang T.J."/>
            <person name="Lee Y.H."/>
            <person name="Bennetzen J.L."/>
            <person name="Choi D."/>
        </authorList>
    </citation>
    <scope>NUCLEOTIDE SEQUENCE [LARGE SCALE GENOMIC DNA]</scope>
    <source>
        <strain evidence="13">cv. PBC81</strain>
    </source>
</reference>
<name>A0A2G2VGD0_CAPBA</name>
<dbReference type="Proteomes" id="UP000224567">
    <property type="component" value="Unassembled WGS sequence"/>
</dbReference>
<evidence type="ECO:0000256" key="4">
    <source>
        <dbReference type="ARBA" id="ARBA00022692"/>
    </source>
</evidence>
<dbReference type="Gene3D" id="1.20.1530.20">
    <property type="match status" value="1"/>
</dbReference>
<dbReference type="PANTHER" id="PTHR32468">
    <property type="entry name" value="CATION/H + ANTIPORTER"/>
    <property type="match status" value="1"/>
</dbReference>
<feature type="domain" description="Cation/H+ exchanger transmembrane" evidence="11">
    <location>
        <begin position="29"/>
        <end position="148"/>
    </location>
</feature>
<dbReference type="EMBL" id="MLFT02000012">
    <property type="protein sequence ID" value="PHT32007.1"/>
    <property type="molecule type" value="Genomic_DNA"/>
</dbReference>
<comment type="caution">
    <text evidence="12">The sequence shown here is derived from an EMBL/GenBank/DDBJ whole genome shotgun (WGS) entry which is preliminary data.</text>
</comment>
<dbReference type="STRING" id="33114.A0A2G2VGD0"/>
<keyword evidence="4 10" id="KW-0812">Transmembrane</keyword>
<dbReference type="AlphaFoldDB" id="A0A2G2VGD0"/>
<dbReference type="InterPro" id="IPR050794">
    <property type="entry name" value="CPA2_transporter"/>
</dbReference>
<dbReference type="OrthoDB" id="2687058at2759"/>
<keyword evidence="3" id="KW-0633">Potassium transport</keyword>
<dbReference type="InterPro" id="IPR038770">
    <property type="entry name" value="Na+/solute_symporter_sf"/>
</dbReference>
<evidence type="ECO:0000256" key="6">
    <source>
        <dbReference type="ARBA" id="ARBA00022989"/>
    </source>
</evidence>
<feature type="transmembrane region" description="Helical" evidence="10">
    <location>
        <begin position="96"/>
        <end position="121"/>
    </location>
</feature>